<keyword evidence="2 5" id="KW-0812">Transmembrane</keyword>
<feature type="domain" description="Sodium/calcium exchanger membrane region" evidence="6">
    <location>
        <begin position="217"/>
        <end position="361"/>
    </location>
</feature>
<gene>
    <name evidence="7" type="ORF">C3F09_12415</name>
</gene>
<evidence type="ECO:0000256" key="5">
    <source>
        <dbReference type="SAM" id="Phobius"/>
    </source>
</evidence>
<sequence length="401" mass="43885">MSHEHRHYDIDPYLYLTLILAIVATLPGMYLGLTHTEVSPALGSFLFGMAIFGAAFLLSWAAEVAQIDISESLAVAILALIAVLPEYAVDFVFTWKSAHDPTQAHFAVANMTGANRLLVGLGWPVILFLYVLVSKKKAVVLDESQRVEIFYLAMATLYSFTIPLKGSLNLIDTVILVTLFVLYTRRAAQLESAEPELVGPVKIIANMGTVGRRVTTAVLFLFAGFVIFFVAEPFAESLVDLGKAFGIKEFLLVQWLAPIASESPEFIVAATWTLRGNAGSALKALISSKVNQWTLLIGTIPLVFAISGGAIRPFVLDTLQDHELYLTAAQSLFAVAVLVNLRLTRTEGVLLFILFAAQLVIEQIRMEVAIVYIVLAIVFHIMHRKSLIPAAITGLGLKRRV</sequence>
<proteinExistence type="predicted"/>
<evidence type="ECO:0000313" key="7">
    <source>
        <dbReference type="EMBL" id="PWB68050.1"/>
    </source>
</evidence>
<dbReference type="InterPro" id="IPR004837">
    <property type="entry name" value="NaCa_Exmemb"/>
</dbReference>
<dbReference type="GO" id="GO:0016020">
    <property type="term" value="C:membrane"/>
    <property type="evidence" value="ECO:0007669"/>
    <property type="project" value="UniProtKB-SubCell"/>
</dbReference>
<accession>A0A855X1W0</accession>
<dbReference type="InterPro" id="IPR044880">
    <property type="entry name" value="NCX_ion-bd_dom_sf"/>
</dbReference>
<keyword evidence="3 5" id="KW-1133">Transmembrane helix</keyword>
<feature type="transmembrane region" description="Helical" evidence="5">
    <location>
        <begin position="168"/>
        <end position="184"/>
    </location>
</feature>
<dbReference type="GO" id="GO:0055085">
    <property type="term" value="P:transmembrane transport"/>
    <property type="evidence" value="ECO:0007669"/>
    <property type="project" value="InterPro"/>
</dbReference>
<feature type="transmembrane region" description="Helical" evidence="5">
    <location>
        <begin position="214"/>
        <end position="231"/>
    </location>
</feature>
<evidence type="ECO:0000256" key="3">
    <source>
        <dbReference type="ARBA" id="ARBA00022989"/>
    </source>
</evidence>
<protein>
    <submittedName>
        <fullName evidence="7">Sodium:proton exchanger</fullName>
    </submittedName>
</protein>
<evidence type="ECO:0000256" key="4">
    <source>
        <dbReference type="ARBA" id="ARBA00023136"/>
    </source>
</evidence>
<name>A0A855X1W0_9BACT</name>
<feature type="transmembrane region" description="Helical" evidence="5">
    <location>
        <begin position="12"/>
        <end position="30"/>
    </location>
</feature>
<evidence type="ECO:0000313" key="8">
    <source>
        <dbReference type="Proteomes" id="UP000250918"/>
    </source>
</evidence>
<dbReference type="Gene3D" id="1.20.1420.30">
    <property type="entry name" value="NCX, central ion-binding region"/>
    <property type="match status" value="2"/>
</dbReference>
<comment type="subcellular location">
    <subcellularLocation>
        <location evidence="1">Membrane</location>
        <topology evidence="1">Multi-pass membrane protein</topology>
    </subcellularLocation>
</comment>
<feature type="transmembrane region" description="Helical" evidence="5">
    <location>
        <begin position="349"/>
        <end position="379"/>
    </location>
</feature>
<comment type="caution">
    <text evidence="7">The sequence shown here is derived from an EMBL/GenBank/DDBJ whole genome shotgun (WGS) entry which is preliminary data.</text>
</comment>
<feature type="transmembrane region" description="Helical" evidence="5">
    <location>
        <begin position="324"/>
        <end position="343"/>
    </location>
</feature>
<dbReference type="Proteomes" id="UP000250918">
    <property type="component" value="Unassembled WGS sequence"/>
</dbReference>
<evidence type="ECO:0000256" key="2">
    <source>
        <dbReference type="ARBA" id="ARBA00022692"/>
    </source>
</evidence>
<dbReference type="EMBL" id="PQAP01000219">
    <property type="protein sequence ID" value="PWB68050.1"/>
    <property type="molecule type" value="Genomic_DNA"/>
</dbReference>
<feature type="transmembrane region" description="Helical" evidence="5">
    <location>
        <begin position="73"/>
        <end position="93"/>
    </location>
</feature>
<reference evidence="7 8" key="1">
    <citation type="journal article" date="2018" name="ISME J.">
        <title>A methanotrophic archaeon couples anaerobic oxidation of methane to Fe(III) reduction.</title>
        <authorList>
            <person name="Cai C."/>
            <person name="Leu A.O."/>
            <person name="Xie G.J."/>
            <person name="Guo J."/>
            <person name="Feng Y."/>
            <person name="Zhao J.X."/>
            <person name="Tyson G.W."/>
            <person name="Yuan Z."/>
            <person name="Hu S."/>
        </authorList>
    </citation>
    <scope>NUCLEOTIDE SEQUENCE [LARGE SCALE GENOMIC DNA]</scope>
    <source>
        <strain evidence="7">FeB_12</strain>
    </source>
</reference>
<evidence type="ECO:0000256" key="1">
    <source>
        <dbReference type="ARBA" id="ARBA00004141"/>
    </source>
</evidence>
<feature type="transmembrane region" description="Helical" evidence="5">
    <location>
        <begin position="42"/>
        <end position="61"/>
    </location>
</feature>
<organism evidence="7 8">
    <name type="scientific">candidate division GN15 bacterium</name>
    <dbReference type="NCBI Taxonomy" id="2072418"/>
    <lineage>
        <taxon>Bacteria</taxon>
        <taxon>candidate division GN15</taxon>
    </lineage>
</organism>
<evidence type="ECO:0000259" key="6">
    <source>
        <dbReference type="Pfam" id="PF01699"/>
    </source>
</evidence>
<feature type="domain" description="Sodium/calcium exchanger membrane region" evidence="6">
    <location>
        <begin position="46"/>
        <end position="184"/>
    </location>
</feature>
<dbReference type="Pfam" id="PF01699">
    <property type="entry name" value="Na_Ca_ex"/>
    <property type="match status" value="2"/>
</dbReference>
<dbReference type="AlphaFoldDB" id="A0A855X1W0"/>
<feature type="transmembrane region" description="Helical" evidence="5">
    <location>
        <begin position="145"/>
        <end position="162"/>
    </location>
</feature>
<keyword evidence="4 5" id="KW-0472">Membrane</keyword>
<feature type="transmembrane region" description="Helical" evidence="5">
    <location>
        <begin position="113"/>
        <end position="133"/>
    </location>
</feature>
<feature type="transmembrane region" description="Helical" evidence="5">
    <location>
        <begin position="293"/>
        <end position="312"/>
    </location>
</feature>